<dbReference type="Gene3D" id="1.10.150.20">
    <property type="entry name" value="5' to 3' exonuclease, C-terminal subdomain"/>
    <property type="match status" value="1"/>
</dbReference>
<organism evidence="1 2">
    <name type="scientific">Nocardia ninae NBRC 108245</name>
    <dbReference type="NCBI Taxonomy" id="1210091"/>
    <lineage>
        <taxon>Bacteria</taxon>
        <taxon>Bacillati</taxon>
        <taxon>Actinomycetota</taxon>
        <taxon>Actinomycetes</taxon>
        <taxon>Mycobacteriales</taxon>
        <taxon>Nocardiaceae</taxon>
        <taxon>Nocardia</taxon>
    </lineage>
</organism>
<name>A0A511MQ78_9NOCA</name>
<proteinExistence type="predicted"/>
<accession>A0A511MQ78</accession>
<gene>
    <name evidence="1" type="ORF">NN4_72710</name>
</gene>
<reference evidence="1 2" key="1">
    <citation type="submission" date="2019-07" db="EMBL/GenBank/DDBJ databases">
        <title>Whole genome shotgun sequence of Nocardia ninae NBRC 108245.</title>
        <authorList>
            <person name="Hosoyama A."/>
            <person name="Uohara A."/>
            <person name="Ohji S."/>
            <person name="Ichikawa N."/>
        </authorList>
    </citation>
    <scope>NUCLEOTIDE SEQUENCE [LARGE SCALE GENOMIC DNA]</scope>
    <source>
        <strain evidence="1 2">NBRC 108245</strain>
    </source>
</reference>
<protein>
    <recommendedName>
        <fullName evidence="3">DNA-binding protein</fullName>
    </recommendedName>
</protein>
<evidence type="ECO:0000313" key="2">
    <source>
        <dbReference type="Proteomes" id="UP000321424"/>
    </source>
</evidence>
<dbReference type="EMBL" id="BJXA01000076">
    <property type="protein sequence ID" value="GEM42752.1"/>
    <property type="molecule type" value="Genomic_DNA"/>
</dbReference>
<comment type="caution">
    <text evidence="1">The sequence shown here is derived from an EMBL/GenBank/DDBJ whole genome shotgun (WGS) entry which is preliminary data.</text>
</comment>
<dbReference type="Proteomes" id="UP000321424">
    <property type="component" value="Unassembled WGS sequence"/>
</dbReference>
<evidence type="ECO:0008006" key="3">
    <source>
        <dbReference type="Google" id="ProtNLM"/>
    </source>
</evidence>
<evidence type="ECO:0000313" key="1">
    <source>
        <dbReference type="EMBL" id="GEM42752.1"/>
    </source>
</evidence>
<dbReference type="SUPFAM" id="SSF47789">
    <property type="entry name" value="C-terminal domain of RNA polymerase alpha subunit"/>
    <property type="match status" value="1"/>
</dbReference>
<dbReference type="OrthoDB" id="7950977at2"/>
<dbReference type="AlphaFoldDB" id="A0A511MQ78"/>
<sequence>MGDMSVSDLPVKLGKPAERALAAAGIRRLDDLTAWTERDLAALHGVGPTAISKLRAALAADGRTLA</sequence>
<keyword evidence="2" id="KW-1185">Reference proteome</keyword>